<dbReference type="OrthoDB" id="5362512at2759"/>
<gene>
    <name evidence="2" type="ORF">GT037_004062</name>
</gene>
<protein>
    <recommendedName>
        <fullName evidence="1">Heterokaryon incompatibility domain-containing protein</fullName>
    </recommendedName>
</protein>
<dbReference type="Proteomes" id="UP000596902">
    <property type="component" value="Unassembled WGS sequence"/>
</dbReference>
<dbReference type="PANTHER" id="PTHR33112">
    <property type="entry name" value="DOMAIN PROTEIN, PUTATIVE-RELATED"/>
    <property type="match status" value="1"/>
</dbReference>
<dbReference type="EMBL" id="JAAABM010000004">
    <property type="protein sequence ID" value="KAF7678681.1"/>
    <property type="molecule type" value="Genomic_DNA"/>
</dbReference>
<feature type="domain" description="Heterokaryon incompatibility" evidence="1">
    <location>
        <begin position="193"/>
        <end position="350"/>
    </location>
</feature>
<dbReference type="Pfam" id="PF06985">
    <property type="entry name" value="HET"/>
    <property type="match status" value="1"/>
</dbReference>
<comment type="caution">
    <text evidence="2">The sequence shown here is derived from an EMBL/GenBank/DDBJ whole genome shotgun (WGS) entry which is preliminary data.</text>
</comment>
<evidence type="ECO:0000313" key="3">
    <source>
        <dbReference type="Proteomes" id="UP000596902"/>
    </source>
</evidence>
<sequence length="726" mass="83190">MPVGMASVTNNQLCKVCQLLVLHISSRPGRGSLQLHSTFELLEERSKSACGICVELLRSLGDGVVGDAVNPLASLFPVICEYDTSSASWQSSFDVVFKLSKSIDFSLRFIFEIVENTENEAIGYAPSSSTDSPQSWELIGRWLNQCIHEHERCNIAAEEPWVPTRLLDIGTSEDSPVRLLDRDETRLLSKQSYATLSHCWGMMNLIKTINSNLRSHQQEIPHGELPLTFKHAIKIAKNLCLRYLWIDSLCIIQDSAEDWQHEADLMSKVYRYSFVNIAATGSSDSTGGCFRERVERNILPTEVYIQWHSSRVGRDGEAQKIKYRVVLEAEQWTRKLTDEPLNQRCWILQERILPPRVLHFGSEQLFWECQEFFACETYHCGLPAALQNHPLINIKRTQLKNEPKYHRWPTNYIAGIPKETSYAQRLWSNFTAIFRPIVIHETTLYTAMNNTSIYKNWYAIAELYSMGKLTFAGDKLVALSGIAQAIITVDSNDHGDGYLAGIWQSSLPASLLWRPINTKAAQRHNHHGHSGVSYRYVDRNYDYYVAPTWSWASVDGQISFESCQMNWTSEDYLARMEDASVSYHDRYRFGQVTSGFVKVSAPVATALWEIKDEYPPPLPPRNESKLMVISQMFPPHLTRRASVKVDIDRPPYEEIFLDSFMEDIPEELTLLCIIGRQRQGLLITEGLVLQRSTEADKYIRIGFFQVLHNQKRNILMNMPRRSITII</sequence>
<evidence type="ECO:0000259" key="1">
    <source>
        <dbReference type="Pfam" id="PF06985"/>
    </source>
</evidence>
<proteinExistence type="predicted"/>
<name>A0A8H7EHD7_9PLEO</name>
<organism evidence="2 3">
    <name type="scientific">Alternaria burnsii</name>
    <dbReference type="NCBI Taxonomy" id="1187904"/>
    <lineage>
        <taxon>Eukaryota</taxon>
        <taxon>Fungi</taxon>
        <taxon>Dikarya</taxon>
        <taxon>Ascomycota</taxon>
        <taxon>Pezizomycotina</taxon>
        <taxon>Dothideomycetes</taxon>
        <taxon>Pleosporomycetidae</taxon>
        <taxon>Pleosporales</taxon>
        <taxon>Pleosporineae</taxon>
        <taxon>Pleosporaceae</taxon>
        <taxon>Alternaria</taxon>
        <taxon>Alternaria sect. Alternaria</taxon>
    </lineage>
</organism>
<dbReference type="RefSeq" id="XP_038788816.1">
    <property type="nucleotide sequence ID" value="XM_038929109.1"/>
</dbReference>
<dbReference type="GeneID" id="62202287"/>
<evidence type="ECO:0000313" key="2">
    <source>
        <dbReference type="EMBL" id="KAF7678681.1"/>
    </source>
</evidence>
<dbReference type="PANTHER" id="PTHR33112:SF16">
    <property type="entry name" value="HETEROKARYON INCOMPATIBILITY DOMAIN-CONTAINING PROTEIN"/>
    <property type="match status" value="1"/>
</dbReference>
<reference evidence="2" key="2">
    <citation type="submission" date="2020-08" db="EMBL/GenBank/DDBJ databases">
        <title>Draft Genome Sequence of Cumin Blight Pathogen Alternaria burnsii.</title>
        <authorList>
            <person name="Feng Z."/>
        </authorList>
    </citation>
    <scope>NUCLEOTIDE SEQUENCE</scope>
    <source>
        <strain evidence="2">CBS107.38</strain>
    </source>
</reference>
<accession>A0A8H7EHD7</accession>
<reference evidence="2" key="1">
    <citation type="submission" date="2020-01" db="EMBL/GenBank/DDBJ databases">
        <authorList>
            <person name="Feng Z.H.Z."/>
        </authorList>
    </citation>
    <scope>NUCLEOTIDE SEQUENCE</scope>
    <source>
        <strain evidence="2">CBS107.38</strain>
    </source>
</reference>
<dbReference type="InterPro" id="IPR010730">
    <property type="entry name" value="HET"/>
</dbReference>
<keyword evidence="3" id="KW-1185">Reference proteome</keyword>
<dbReference type="AlphaFoldDB" id="A0A8H7EHD7"/>